<keyword evidence="6" id="KW-1185">Reference proteome</keyword>
<dbReference type="GO" id="GO:0022627">
    <property type="term" value="C:cytosolic small ribosomal subunit"/>
    <property type="evidence" value="ECO:0007669"/>
    <property type="project" value="TreeGrafter"/>
</dbReference>
<dbReference type="InterPro" id="IPR006846">
    <property type="entry name" value="Ribosomal_eS30"/>
</dbReference>
<dbReference type="AlphaFoldDB" id="A0A369J386"/>
<dbReference type="GO" id="GO:0006412">
    <property type="term" value="P:translation"/>
    <property type="evidence" value="ECO:0007669"/>
    <property type="project" value="InterPro"/>
</dbReference>
<sequence>MGKVHGSLARAGKVKSQTPKVEKQEKKKTPKGRAKKRILYNRRLEFLGSHSRGDLEPTSRPTDMMIHTEYSIVHTESQRVDKHASKVFRSYLISSHFLPSLIFVSTDANELQPPTGTPTPRSKKALPMRAMDTPNRT</sequence>
<feature type="region of interest" description="Disordered" evidence="4">
    <location>
        <begin position="1"/>
        <end position="36"/>
    </location>
</feature>
<evidence type="ECO:0000313" key="6">
    <source>
        <dbReference type="Proteomes" id="UP000076154"/>
    </source>
</evidence>
<keyword evidence="3" id="KW-0687">Ribonucleoprotein</keyword>
<organism evidence="5 6">
    <name type="scientific">Hypsizygus marmoreus</name>
    <name type="common">White beech mushroom</name>
    <name type="synonym">Agaricus marmoreus</name>
    <dbReference type="NCBI Taxonomy" id="39966"/>
    <lineage>
        <taxon>Eukaryota</taxon>
        <taxon>Fungi</taxon>
        <taxon>Dikarya</taxon>
        <taxon>Basidiomycota</taxon>
        <taxon>Agaricomycotina</taxon>
        <taxon>Agaricomycetes</taxon>
        <taxon>Agaricomycetidae</taxon>
        <taxon>Agaricales</taxon>
        <taxon>Tricholomatineae</taxon>
        <taxon>Lyophyllaceae</taxon>
        <taxon>Hypsizygus</taxon>
    </lineage>
</organism>
<comment type="caution">
    <text evidence="5">The sequence shown here is derived from an EMBL/GenBank/DDBJ whole genome shotgun (WGS) entry which is preliminary data.</text>
</comment>
<evidence type="ECO:0000256" key="4">
    <source>
        <dbReference type="SAM" id="MobiDB-lite"/>
    </source>
</evidence>
<dbReference type="GO" id="GO:0003735">
    <property type="term" value="F:structural constituent of ribosome"/>
    <property type="evidence" value="ECO:0007669"/>
    <property type="project" value="InterPro"/>
</dbReference>
<evidence type="ECO:0000313" key="5">
    <source>
        <dbReference type="EMBL" id="RDB16448.1"/>
    </source>
</evidence>
<dbReference type="PANTHER" id="PTHR12650:SF15">
    <property type="entry name" value="RIBOSOMAL PROTEIN S30, ISOFORM A"/>
    <property type="match status" value="1"/>
</dbReference>
<evidence type="ECO:0000256" key="3">
    <source>
        <dbReference type="ARBA" id="ARBA00023274"/>
    </source>
</evidence>
<accession>A0A369J386</accession>
<feature type="region of interest" description="Disordered" evidence="4">
    <location>
        <begin position="107"/>
        <end position="137"/>
    </location>
</feature>
<evidence type="ECO:0000256" key="2">
    <source>
        <dbReference type="ARBA" id="ARBA00022980"/>
    </source>
</evidence>
<dbReference type="PANTHER" id="PTHR12650">
    <property type="entry name" value="40S RIBOSOMAL PROTEIN S30/UBIQUITIN-LIKE PROTEIN FUBI"/>
    <property type="match status" value="1"/>
</dbReference>
<dbReference type="InParanoid" id="A0A369J386"/>
<proteinExistence type="inferred from homology"/>
<name>A0A369J386_HYPMA</name>
<evidence type="ECO:0000256" key="1">
    <source>
        <dbReference type="ARBA" id="ARBA00008450"/>
    </source>
</evidence>
<keyword evidence="2 5" id="KW-0689">Ribosomal protein</keyword>
<protein>
    <submittedName>
        <fullName evidence="5">40S ribosomal protein S30-B</fullName>
    </submittedName>
</protein>
<dbReference type="EMBL" id="LUEZ02000124">
    <property type="protein sequence ID" value="RDB16448.1"/>
    <property type="molecule type" value="Genomic_DNA"/>
</dbReference>
<dbReference type="Pfam" id="PF04758">
    <property type="entry name" value="Ribosomal_S30"/>
    <property type="match status" value="1"/>
</dbReference>
<dbReference type="Proteomes" id="UP000076154">
    <property type="component" value="Unassembled WGS sequence"/>
</dbReference>
<comment type="similarity">
    <text evidence="1">Belongs to the eukaryotic ribosomal protein eS30 family.</text>
</comment>
<reference evidence="5" key="1">
    <citation type="submission" date="2018-04" db="EMBL/GenBank/DDBJ databases">
        <title>Whole genome sequencing of Hypsizygus marmoreus.</title>
        <authorList>
            <person name="Choi I.-G."/>
            <person name="Min B."/>
            <person name="Kim J.-G."/>
            <person name="Kim S."/>
            <person name="Oh Y.-L."/>
            <person name="Kong W.-S."/>
            <person name="Park H."/>
            <person name="Jeong J."/>
            <person name="Song E.-S."/>
        </authorList>
    </citation>
    <scope>NUCLEOTIDE SEQUENCE [LARGE SCALE GENOMIC DNA]</scope>
    <source>
        <strain evidence="5">51987-8</strain>
    </source>
</reference>
<dbReference type="OrthoDB" id="199599at2759"/>
<feature type="compositionally biased region" description="Polar residues" evidence="4">
    <location>
        <begin position="107"/>
        <end position="120"/>
    </location>
</feature>
<gene>
    <name evidence="5" type="ORF">Hypma_002838</name>
</gene>
<dbReference type="STRING" id="39966.A0A369J386"/>